<dbReference type="EMBL" id="JADGMS010000014">
    <property type="protein sequence ID" value="KAF9668544.1"/>
    <property type="molecule type" value="Genomic_DNA"/>
</dbReference>
<gene>
    <name evidence="1" type="ORF">SADUNF_Sadunf14G0014500</name>
</gene>
<proteinExistence type="predicted"/>
<keyword evidence="2" id="KW-1185">Reference proteome</keyword>
<dbReference type="Proteomes" id="UP000657918">
    <property type="component" value="Unassembled WGS sequence"/>
</dbReference>
<reference evidence="1 2" key="1">
    <citation type="submission" date="2020-10" db="EMBL/GenBank/DDBJ databases">
        <title>Plant Genome Project.</title>
        <authorList>
            <person name="Zhang R.-G."/>
        </authorList>
    </citation>
    <scope>NUCLEOTIDE SEQUENCE [LARGE SCALE GENOMIC DNA]</scope>
    <source>
        <strain evidence="1">FAFU-HL-1</strain>
        <tissue evidence="1">Leaf</tissue>
    </source>
</reference>
<comment type="caution">
    <text evidence="1">The sequence shown here is derived from an EMBL/GenBank/DDBJ whole genome shotgun (WGS) entry which is preliminary data.</text>
</comment>
<dbReference type="AlphaFoldDB" id="A0A835JHF4"/>
<name>A0A835JHF4_9ROSI</name>
<organism evidence="1 2">
    <name type="scientific">Salix dunnii</name>
    <dbReference type="NCBI Taxonomy" id="1413687"/>
    <lineage>
        <taxon>Eukaryota</taxon>
        <taxon>Viridiplantae</taxon>
        <taxon>Streptophyta</taxon>
        <taxon>Embryophyta</taxon>
        <taxon>Tracheophyta</taxon>
        <taxon>Spermatophyta</taxon>
        <taxon>Magnoliopsida</taxon>
        <taxon>eudicotyledons</taxon>
        <taxon>Gunneridae</taxon>
        <taxon>Pentapetalae</taxon>
        <taxon>rosids</taxon>
        <taxon>fabids</taxon>
        <taxon>Malpighiales</taxon>
        <taxon>Salicaceae</taxon>
        <taxon>Saliceae</taxon>
        <taxon>Salix</taxon>
    </lineage>
</organism>
<evidence type="ECO:0000313" key="1">
    <source>
        <dbReference type="EMBL" id="KAF9668544.1"/>
    </source>
</evidence>
<sequence length="77" mass="8885">MDMYMDLDLAWCLTQFMLLFSDDVVCLDPDLYNSKPSTISKLTVPAFQHLFLPLLIASSLDVPLITELRWNLFLAFL</sequence>
<protein>
    <submittedName>
        <fullName evidence="1">Uncharacterized protein</fullName>
    </submittedName>
</protein>
<accession>A0A835JHF4</accession>
<evidence type="ECO:0000313" key="2">
    <source>
        <dbReference type="Proteomes" id="UP000657918"/>
    </source>
</evidence>